<feature type="coiled-coil region" evidence="1">
    <location>
        <begin position="1488"/>
        <end position="1522"/>
    </location>
</feature>
<dbReference type="InterPro" id="IPR036457">
    <property type="entry name" value="PPM-type-like_dom_sf"/>
</dbReference>
<dbReference type="Gene3D" id="3.30.450.40">
    <property type="match status" value="1"/>
</dbReference>
<dbReference type="InterPro" id="IPR011009">
    <property type="entry name" value="Kinase-like_dom_sf"/>
</dbReference>
<dbReference type="SUPFAM" id="SSF55781">
    <property type="entry name" value="GAF domain-like"/>
    <property type="match status" value="1"/>
</dbReference>
<dbReference type="InterPro" id="IPR029016">
    <property type="entry name" value="GAF-like_dom_sf"/>
</dbReference>
<organism evidence="3 4">
    <name type="scientific">Spirulina subsalsa FACHB-351</name>
    <dbReference type="NCBI Taxonomy" id="234711"/>
    <lineage>
        <taxon>Bacteria</taxon>
        <taxon>Bacillati</taxon>
        <taxon>Cyanobacteriota</taxon>
        <taxon>Cyanophyceae</taxon>
        <taxon>Spirulinales</taxon>
        <taxon>Spirulinaceae</taxon>
        <taxon>Spirulina</taxon>
    </lineage>
</organism>
<protein>
    <submittedName>
        <fullName evidence="3">AAA family ATPase</fullName>
    </submittedName>
</protein>
<dbReference type="SUPFAM" id="SSF48452">
    <property type="entry name" value="TPR-like"/>
    <property type="match status" value="1"/>
</dbReference>
<keyword evidence="1" id="KW-0175">Coiled coil</keyword>
<feature type="domain" description="Protein kinase" evidence="2">
    <location>
        <begin position="7"/>
        <end position="284"/>
    </location>
</feature>
<dbReference type="SUPFAM" id="SSF52540">
    <property type="entry name" value="P-loop containing nucleoside triphosphate hydrolases"/>
    <property type="match status" value="1"/>
</dbReference>
<dbReference type="Proteomes" id="UP001526426">
    <property type="component" value="Unassembled WGS sequence"/>
</dbReference>
<dbReference type="SMART" id="SM00065">
    <property type="entry name" value="GAF"/>
    <property type="match status" value="1"/>
</dbReference>
<dbReference type="InterPro" id="IPR008271">
    <property type="entry name" value="Ser/Thr_kinase_AS"/>
</dbReference>
<dbReference type="PANTHER" id="PTHR43642:SF1">
    <property type="entry name" value="HYBRID SIGNAL TRANSDUCTION HISTIDINE KINASE G"/>
    <property type="match status" value="1"/>
</dbReference>
<dbReference type="InterPro" id="IPR041664">
    <property type="entry name" value="AAA_16"/>
</dbReference>
<dbReference type="InterPro" id="IPR000719">
    <property type="entry name" value="Prot_kinase_dom"/>
</dbReference>
<dbReference type="Gene3D" id="3.60.40.10">
    <property type="entry name" value="PPM-type phosphatase domain"/>
    <property type="match status" value="1"/>
</dbReference>
<reference evidence="3 4" key="1">
    <citation type="submission" date="2021-08" db="EMBL/GenBank/DDBJ databases">
        <title>Draft genome sequence of Spirulina subsalsa with high tolerance to salinity and hype-accumulation of phycocyanin.</title>
        <authorList>
            <person name="Pei H."/>
            <person name="Jiang L."/>
        </authorList>
    </citation>
    <scope>NUCLEOTIDE SEQUENCE [LARGE SCALE GENOMIC DNA]</scope>
    <source>
        <strain evidence="3 4">FACHB-351</strain>
    </source>
</reference>
<dbReference type="Pfam" id="PF07228">
    <property type="entry name" value="SpoIIE"/>
    <property type="match status" value="1"/>
</dbReference>
<dbReference type="InterPro" id="IPR003018">
    <property type="entry name" value="GAF"/>
</dbReference>
<dbReference type="Pfam" id="PF01590">
    <property type="entry name" value="GAF"/>
    <property type="match status" value="1"/>
</dbReference>
<dbReference type="Pfam" id="PF13191">
    <property type="entry name" value="AAA_16"/>
    <property type="match status" value="1"/>
</dbReference>
<dbReference type="InterPro" id="IPR053159">
    <property type="entry name" value="Hybrid_Histidine_Kinase"/>
</dbReference>
<sequence>MLQLAGYEELDQLYSGNRTLVYRAIRKPEKQPVIIKILRNPHPDFQELVQFRHQYTITSQLEHPRIVKPLGLETRGNSYALVMPDDGAIALSDYWYRSPRSLEAFLALAIQLTEALGYLIQQHIIHKDIKPANILIHPETGEIKLIDFSISSILPKEHHHIINPNVLEGTLAYISPEQTGRMNRGIDYRTDFYSLGVTFFELLTGELPFKSDDAMELVHCHIAQGVRFPEDTNGEKIPTILQAIVLKLMAKNAENRYQSAWGLRYDLERCLEQLETTGKIEPFTLGERDQCDRFSIPETLYGREDQVQTLLDIFQRVADPHQEHKQAEMVLVAGFSGIGKTAVINEVHKPIVKQRGYFIKGKFDQFNRNIPLSAFVQAFQDLIGQLLGEPDLQLANWKNKILMALGDSAQVIIEVIPELEQIIGPQPAIAELSGNAAQNRFNLLFKNFVQVFTTPQHPLVIFLDDLQWADAASLNLLKLLMTEAEGGYLLILASYRDNEVHPTHPLLLTLGEIAQQGANLSPLTLTPLTPEDINHLVADTLRCSWELATPLSQLLYQKTQGNPFFATQFLKSLYEDGLITFNLESGHWECDLTAVRGLAITDDIVGFLVERLRKLPPSTQDILKLAACIGNQFDLNTLAVVHKQDRETVATSLWEALQEGFIVPENETYKFLAYVPQGEDQPESDPLAGQTVTYRFLHDRVQQAAYSLIPPRDKEITHLTIGRLLLQNTSQGEENLFQIVNQLNMGESLLESQPEREEVVQLNLRAAEKARASAAYSAAANYLHQAIVLLRRSSSHPWQDHYDLLFPLHSLLAEVSYLNGDFLTADEQIQIVLREGQSVLDTVKVYEIRIQCYVAQNQCQEALNVGLEVLNRLEIPLHDAPLPQIQVATLYHLPPLTNPRILAALRILSKLWAPAFIANPALLPQVILTLLNLSITHGNSSLGAFAYALYGMFLCATLTDLELGYRFGELALHTLDQYQDVELTCKVNQLFYAFIRNWKELVRDRVEALAQNVLTGLENGDLEFACYSAINYCDNLCLMGEFLPIIQQKQEYYIELTGSLHQTIQHSIAQLWGQFVDNLISPGENPTQLEGQKFQESQQIPALQAANAFSALFFFWTAKTILAYIFQDYQATLNHAATASQYQLAGGGLLPITQIPFYRALAQLALYPRLETDQKPQSFAQIEQDYAQLSQWVTHAPQNFQHKVNLIAAEQAKVLGQREQAMNLYDQAIAQAKEHQYLHEQALAYECAAYFYLDWGKDIIASAYLQKAYYCYAHWGAQAKIHQLEQNYSHLLTPILEKPDLTVTATNPRVSTQSFGTLTTTTTLFDLGSALKASQALSEEIELDALLGKLMHIVLENAGADQGVLVLNTLGQWEVVAHCQHNSCSLIHLTLDQVQILPQTLIHWVKRTARPILLNHCEQDNQFIGDLYFNQHHPKSLFCTPILNQGRLIGILYLENNLTAEVFTPRRLEMLNLLTAQAAISLENAQLYHNLEDKVTQRTAQLAAANAEISQLNERLRAENLRMGAELDVARRVQQMILPKPEELQAITPLEIAGYMAPADEVGGDYYDVLVEEDVITISIGDVTGHGLESGLVMLMAQTIVRTLRELGEQNPIRFLNTVNATIYKNVQRMGVDRTLSLAVLNYREGLLSISGQHELVLVVRANGHLEAIDTMNLGMTIGLVDDISSFVSQISLVLEPGDGIVLYTDGIPEAENQAGEFYGLDRFCDVIRRHWDKDASAIHQAVIDDLETFIASHKVFDDITLLVVKRREQDPT</sequence>
<dbReference type="SUPFAM" id="SSF56112">
    <property type="entry name" value="Protein kinase-like (PK-like)"/>
    <property type="match status" value="1"/>
</dbReference>
<keyword evidence="4" id="KW-1185">Reference proteome</keyword>
<dbReference type="PROSITE" id="PS50011">
    <property type="entry name" value="PROTEIN_KINASE_DOM"/>
    <property type="match status" value="1"/>
</dbReference>
<evidence type="ECO:0000259" key="2">
    <source>
        <dbReference type="PROSITE" id="PS50011"/>
    </source>
</evidence>
<gene>
    <name evidence="3" type="ORF">K4A83_03050</name>
</gene>
<dbReference type="RefSeq" id="WP_265262922.1">
    <property type="nucleotide sequence ID" value="NZ_JAIHOM010000010.1"/>
</dbReference>
<dbReference type="EMBL" id="JAIHOM010000010">
    <property type="protein sequence ID" value="MCW6035251.1"/>
    <property type="molecule type" value="Genomic_DNA"/>
</dbReference>
<dbReference type="InterPro" id="IPR001932">
    <property type="entry name" value="PPM-type_phosphatase-like_dom"/>
</dbReference>
<dbReference type="Pfam" id="PF00069">
    <property type="entry name" value="Pkinase"/>
    <property type="match status" value="1"/>
</dbReference>
<proteinExistence type="predicted"/>
<dbReference type="PANTHER" id="PTHR43642">
    <property type="entry name" value="HYBRID SIGNAL TRANSDUCTION HISTIDINE KINASE G"/>
    <property type="match status" value="1"/>
</dbReference>
<dbReference type="CDD" id="cd14014">
    <property type="entry name" value="STKc_PknB_like"/>
    <property type="match status" value="1"/>
</dbReference>
<dbReference type="InterPro" id="IPR011990">
    <property type="entry name" value="TPR-like_helical_dom_sf"/>
</dbReference>
<dbReference type="SMART" id="SM00220">
    <property type="entry name" value="S_TKc"/>
    <property type="match status" value="1"/>
</dbReference>
<comment type="caution">
    <text evidence="3">The sequence shown here is derived from an EMBL/GenBank/DDBJ whole genome shotgun (WGS) entry which is preliminary data.</text>
</comment>
<evidence type="ECO:0000256" key="1">
    <source>
        <dbReference type="SAM" id="Coils"/>
    </source>
</evidence>
<dbReference type="InterPro" id="IPR027417">
    <property type="entry name" value="P-loop_NTPase"/>
</dbReference>
<dbReference type="PROSITE" id="PS00108">
    <property type="entry name" value="PROTEIN_KINASE_ST"/>
    <property type="match status" value="1"/>
</dbReference>
<name>A0ABT3L197_9CYAN</name>
<dbReference type="Gene3D" id="3.40.50.300">
    <property type="entry name" value="P-loop containing nucleotide triphosphate hydrolases"/>
    <property type="match status" value="1"/>
</dbReference>
<dbReference type="SMART" id="SM00331">
    <property type="entry name" value="PP2C_SIG"/>
    <property type="match status" value="1"/>
</dbReference>
<evidence type="ECO:0000313" key="4">
    <source>
        <dbReference type="Proteomes" id="UP001526426"/>
    </source>
</evidence>
<dbReference type="Gene3D" id="1.10.510.10">
    <property type="entry name" value="Transferase(Phosphotransferase) domain 1"/>
    <property type="match status" value="1"/>
</dbReference>
<accession>A0ABT3L197</accession>
<dbReference type="Gene3D" id="3.30.200.20">
    <property type="entry name" value="Phosphorylase Kinase, domain 1"/>
    <property type="match status" value="1"/>
</dbReference>
<evidence type="ECO:0000313" key="3">
    <source>
        <dbReference type="EMBL" id="MCW6035251.1"/>
    </source>
</evidence>